<feature type="compositionally biased region" description="Basic and acidic residues" evidence="15">
    <location>
        <begin position="564"/>
        <end position="575"/>
    </location>
</feature>
<keyword evidence="9" id="KW-0067">ATP-binding</keyword>
<dbReference type="eggNOG" id="KOG2268">
    <property type="taxonomic scope" value="Eukaryota"/>
</dbReference>
<evidence type="ECO:0000313" key="18">
    <source>
        <dbReference type="Proteomes" id="UP000053664"/>
    </source>
</evidence>
<dbReference type="InterPro" id="IPR011009">
    <property type="entry name" value="Kinase-like_dom_sf"/>
</dbReference>
<dbReference type="Pfam" id="PF09202">
    <property type="entry name" value="Rio2_N"/>
    <property type="match status" value="1"/>
</dbReference>
<evidence type="ECO:0000313" key="17">
    <source>
        <dbReference type="EMBL" id="EPQ28114.1"/>
    </source>
</evidence>
<dbReference type="Pfam" id="PF01163">
    <property type="entry name" value="RIO1"/>
    <property type="match status" value="2"/>
</dbReference>
<evidence type="ECO:0000256" key="2">
    <source>
        <dbReference type="ARBA" id="ARBA00009196"/>
    </source>
</evidence>
<evidence type="ECO:0000256" key="7">
    <source>
        <dbReference type="ARBA" id="ARBA00022741"/>
    </source>
</evidence>
<comment type="catalytic activity">
    <reaction evidence="12">
        <text>L-seryl-[protein] + ATP = O-phospho-L-seryl-[protein] + ADP + H(+)</text>
        <dbReference type="Rhea" id="RHEA:17989"/>
        <dbReference type="Rhea" id="RHEA-COMP:9863"/>
        <dbReference type="Rhea" id="RHEA-COMP:11604"/>
        <dbReference type="ChEBI" id="CHEBI:15378"/>
        <dbReference type="ChEBI" id="CHEBI:29999"/>
        <dbReference type="ChEBI" id="CHEBI:30616"/>
        <dbReference type="ChEBI" id="CHEBI:83421"/>
        <dbReference type="ChEBI" id="CHEBI:456216"/>
        <dbReference type="EC" id="2.7.11.1"/>
    </reaction>
</comment>
<dbReference type="InterPro" id="IPR036388">
    <property type="entry name" value="WH-like_DNA-bd_sf"/>
</dbReference>
<dbReference type="InterPro" id="IPR030484">
    <property type="entry name" value="Rio2"/>
</dbReference>
<feature type="region of interest" description="Disordered" evidence="15">
    <location>
        <begin position="296"/>
        <end position="342"/>
    </location>
</feature>
<evidence type="ECO:0000256" key="11">
    <source>
        <dbReference type="ARBA" id="ARBA00047899"/>
    </source>
</evidence>
<dbReference type="KEGG" id="pfp:PFL1_04441"/>
<feature type="domain" description="RIO kinase" evidence="16">
    <location>
        <begin position="65"/>
        <end position="410"/>
    </location>
</feature>
<dbReference type="SUPFAM" id="SSF46785">
    <property type="entry name" value="Winged helix' DNA-binding domain"/>
    <property type="match status" value="1"/>
</dbReference>
<dbReference type="InterPro" id="IPR036390">
    <property type="entry name" value="WH_DNA-bd_sf"/>
</dbReference>
<dbReference type="AlphaFoldDB" id="A0A061H6M5"/>
<keyword evidence="4" id="KW-0723">Serine/threonine-protein kinase</keyword>
<feature type="region of interest" description="Disordered" evidence="15">
    <location>
        <begin position="412"/>
        <end position="442"/>
    </location>
</feature>
<dbReference type="HOGENOM" id="CLU_018693_0_1_1"/>
<evidence type="ECO:0000256" key="12">
    <source>
        <dbReference type="ARBA" id="ARBA00048679"/>
    </source>
</evidence>
<feature type="compositionally biased region" description="Low complexity" evidence="15">
    <location>
        <begin position="415"/>
        <end position="439"/>
    </location>
</feature>
<reference evidence="17 18" key="1">
    <citation type="journal article" date="2013" name="Plant Cell">
        <title>The transition from a phytopathogenic smut ancestor to an anamorphic biocontrol agent deciphered by comparative whole-genome analysis.</title>
        <authorList>
            <person name="Lefebvre F."/>
            <person name="Joly D.L."/>
            <person name="Labbe C."/>
            <person name="Teichmann B."/>
            <person name="Linning R."/>
            <person name="Belzile F."/>
            <person name="Bakkeren G."/>
            <person name="Belanger R.R."/>
        </authorList>
    </citation>
    <scope>NUCLEOTIDE SEQUENCE [LARGE SCALE GENOMIC DNA]</scope>
    <source>
        <strain evidence="17 18">PF-1</strain>
    </source>
</reference>
<keyword evidence="5" id="KW-0808">Transferase</keyword>
<keyword evidence="8" id="KW-0418">Kinase</keyword>
<dbReference type="GO" id="GO:0005829">
    <property type="term" value="C:cytosol"/>
    <property type="evidence" value="ECO:0007669"/>
    <property type="project" value="TreeGrafter"/>
</dbReference>
<gene>
    <name evidence="17" type="ORF">PFL1_04441</name>
</gene>
<dbReference type="FunFam" id="1.10.10.10:FF:000053">
    <property type="entry name" value="Serine/threonine-protein kinase RIO2"/>
    <property type="match status" value="1"/>
</dbReference>
<comment type="catalytic activity">
    <reaction evidence="11">
        <text>L-threonyl-[protein] + ATP = O-phospho-L-threonyl-[protein] + ADP + H(+)</text>
        <dbReference type="Rhea" id="RHEA:46608"/>
        <dbReference type="Rhea" id="RHEA-COMP:11060"/>
        <dbReference type="Rhea" id="RHEA-COMP:11605"/>
        <dbReference type="ChEBI" id="CHEBI:15378"/>
        <dbReference type="ChEBI" id="CHEBI:30013"/>
        <dbReference type="ChEBI" id="CHEBI:30616"/>
        <dbReference type="ChEBI" id="CHEBI:61977"/>
        <dbReference type="ChEBI" id="CHEBI:456216"/>
        <dbReference type="EC" id="2.7.11.1"/>
    </reaction>
</comment>
<feature type="region of interest" description="Disordered" evidence="15">
    <location>
        <begin position="245"/>
        <end position="280"/>
    </location>
</feature>
<keyword evidence="6" id="KW-0479">Metal-binding</keyword>
<feature type="compositionally biased region" description="Acidic residues" evidence="15">
    <location>
        <begin position="486"/>
        <end position="510"/>
    </location>
</feature>
<dbReference type="SUPFAM" id="SSF56112">
    <property type="entry name" value="Protein kinase-like (PK-like)"/>
    <property type="match status" value="1"/>
</dbReference>
<evidence type="ECO:0000259" key="16">
    <source>
        <dbReference type="SMART" id="SM00090"/>
    </source>
</evidence>
<dbReference type="PROSITE" id="PS01245">
    <property type="entry name" value="RIO1"/>
    <property type="match status" value="1"/>
</dbReference>
<dbReference type="Gene3D" id="1.10.510.10">
    <property type="entry name" value="Transferase(Phosphotransferase) domain 1"/>
    <property type="match status" value="1"/>
</dbReference>
<evidence type="ECO:0000256" key="1">
    <source>
        <dbReference type="ARBA" id="ARBA00001946"/>
    </source>
</evidence>
<dbReference type="FunFam" id="3.30.200.20:FF:000052">
    <property type="entry name" value="Serine/threonine-protein kinase RIO2"/>
    <property type="match status" value="1"/>
</dbReference>
<evidence type="ECO:0000256" key="5">
    <source>
        <dbReference type="ARBA" id="ARBA00022679"/>
    </source>
</evidence>
<dbReference type="EMBL" id="KE361636">
    <property type="protein sequence ID" value="EPQ28114.1"/>
    <property type="molecule type" value="Genomic_DNA"/>
</dbReference>
<evidence type="ECO:0000256" key="4">
    <source>
        <dbReference type="ARBA" id="ARBA00022527"/>
    </source>
</evidence>
<proteinExistence type="inferred from homology"/>
<dbReference type="SMART" id="SM00090">
    <property type="entry name" value="RIO"/>
    <property type="match status" value="1"/>
</dbReference>
<keyword evidence="10" id="KW-0460">Magnesium</keyword>
<evidence type="ECO:0000256" key="6">
    <source>
        <dbReference type="ARBA" id="ARBA00022723"/>
    </source>
</evidence>
<evidence type="ECO:0000256" key="10">
    <source>
        <dbReference type="ARBA" id="ARBA00022842"/>
    </source>
</evidence>
<dbReference type="GeneID" id="19318545"/>
<evidence type="ECO:0000256" key="13">
    <source>
        <dbReference type="ARBA" id="ARBA00068353"/>
    </source>
</evidence>
<accession>A0A061H6M5</accession>
<dbReference type="GO" id="GO:0005524">
    <property type="term" value="F:ATP binding"/>
    <property type="evidence" value="ECO:0007669"/>
    <property type="project" value="UniProtKB-KW"/>
</dbReference>
<dbReference type="GO" id="GO:0030688">
    <property type="term" value="C:preribosome, small subunit precursor"/>
    <property type="evidence" value="ECO:0007669"/>
    <property type="project" value="TreeGrafter"/>
</dbReference>
<evidence type="ECO:0000256" key="8">
    <source>
        <dbReference type="ARBA" id="ARBA00022777"/>
    </source>
</evidence>
<organism evidence="17 18">
    <name type="scientific">Pseudozyma flocculosa PF-1</name>
    <dbReference type="NCBI Taxonomy" id="1277687"/>
    <lineage>
        <taxon>Eukaryota</taxon>
        <taxon>Fungi</taxon>
        <taxon>Dikarya</taxon>
        <taxon>Basidiomycota</taxon>
        <taxon>Ustilaginomycotina</taxon>
        <taxon>Ustilaginomycetes</taxon>
        <taxon>Ustilaginales</taxon>
        <taxon>Ustilaginaceae</taxon>
        <taxon>Pseudozyma</taxon>
    </lineage>
</organism>
<dbReference type="GO" id="GO:0004674">
    <property type="term" value="F:protein serine/threonine kinase activity"/>
    <property type="evidence" value="ECO:0007669"/>
    <property type="project" value="UniProtKB-KW"/>
</dbReference>
<dbReference type="InterPro" id="IPR015285">
    <property type="entry name" value="RIO2_wHTH_N"/>
</dbReference>
<dbReference type="Gene3D" id="1.10.10.10">
    <property type="entry name" value="Winged helix-like DNA-binding domain superfamily/Winged helix DNA-binding domain"/>
    <property type="match status" value="1"/>
</dbReference>
<feature type="compositionally biased region" description="Acidic residues" evidence="15">
    <location>
        <begin position="312"/>
        <end position="340"/>
    </location>
</feature>
<dbReference type="PANTHER" id="PTHR45852">
    <property type="entry name" value="SER/THR-PROTEIN KINASE RIO2"/>
    <property type="match status" value="1"/>
</dbReference>
<feature type="compositionally biased region" description="Low complexity" evidence="15">
    <location>
        <begin position="537"/>
        <end position="547"/>
    </location>
</feature>
<dbReference type="PANTHER" id="PTHR45852:SF1">
    <property type="entry name" value="SERINE_THREONINE-PROTEIN KINASE RIO2"/>
    <property type="match status" value="1"/>
</dbReference>
<dbReference type="InterPro" id="IPR018934">
    <property type="entry name" value="RIO_dom"/>
</dbReference>
<protein>
    <recommendedName>
        <fullName evidence="13">Serine/threonine-protein kinase RIO2</fullName>
        <ecNumber evidence="3">2.7.11.1</ecNumber>
    </recommendedName>
    <alternativeName>
        <fullName evidence="14">Serine/threonine-protein kinase rio2</fullName>
    </alternativeName>
</protein>
<dbReference type="OrthoDB" id="10258631at2759"/>
<keyword evidence="7" id="KW-0547">Nucleotide-binding</keyword>
<dbReference type="GO" id="GO:0046872">
    <property type="term" value="F:metal ion binding"/>
    <property type="evidence" value="ECO:0007669"/>
    <property type="project" value="UniProtKB-KW"/>
</dbReference>
<evidence type="ECO:0000256" key="14">
    <source>
        <dbReference type="ARBA" id="ARBA00068837"/>
    </source>
</evidence>
<feature type="compositionally biased region" description="Basic residues" evidence="15">
    <location>
        <begin position="586"/>
        <end position="600"/>
    </location>
</feature>
<feature type="region of interest" description="Disordered" evidence="15">
    <location>
        <begin position="479"/>
        <end position="608"/>
    </location>
</feature>
<comment type="cofactor">
    <cofactor evidence="1">
        <name>Mg(2+)</name>
        <dbReference type="ChEBI" id="CHEBI:18420"/>
    </cofactor>
</comment>
<dbReference type="RefSeq" id="XP_007880157.1">
    <property type="nucleotide sequence ID" value="XM_007881966.1"/>
</dbReference>
<dbReference type="EC" id="2.7.11.1" evidence="3"/>
<dbReference type="Proteomes" id="UP000053664">
    <property type="component" value="Unassembled WGS sequence"/>
</dbReference>
<comment type="similarity">
    <text evidence="2">Belongs to the protein kinase superfamily. RIO-type Ser/Thr kinase family.</text>
</comment>
<evidence type="ECO:0000256" key="3">
    <source>
        <dbReference type="ARBA" id="ARBA00012513"/>
    </source>
</evidence>
<dbReference type="GO" id="GO:0005634">
    <property type="term" value="C:nucleus"/>
    <property type="evidence" value="ECO:0007669"/>
    <property type="project" value="TreeGrafter"/>
</dbReference>
<dbReference type="GO" id="GO:0030490">
    <property type="term" value="P:maturation of SSU-rRNA"/>
    <property type="evidence" value="ECO:0007669"/>
    <property type="project" value="TreeGrafter"/>
</dbReference>
<dbReference type="Gene3D" id="3.30.200.20">
    <property type="entry name" value="Phosphorylase Kinase, domain 1"/>
    <property type="match status" value="1"/>
</dbReference>
<evidence type="ECO:0000256" key="9">
    <source>
        <dbReference type="ARBA" id="ARBA00022840"/>
    </source>
</evidence>
<dbReference type="InterPro" id="IPR018935">
    <property type="entry name" value="RIO_kinase_CS"/>
</dbReference>
<evidence type="ECO:0000256" key="15">
    <source>
        <dbReference type="SAM" id="MobiDB-lite"/>
    </source>
</evidence>
<dbReference type="CDD" id="cd05144">
    <property type="entry name" value="RIO2_C"/>
    <property type="match status" value="1"/>
</dbReference>
<sequence length="608" mass="67185">MKLDATDLRYISAQEFRALTAIEMGSKNHEVVPSALAAQISGLHHSGINKLFGSLAKRKLIARVQNAKYDGYRLTYGGYDFLALRTFSKRETIAAVGRRIGVGKESDINIVESPDGESRVLKIHRLGRISFRAIKEKRDYMGKRKSASWMYMSRLAAAKEYAFMQILHQHGFPVPTPIDQARHCIVMSHIDAFPLRQIAVLPPGQIPFLYSALMKLIVRLARSGLIHGDFNEFNLLIREVKTGASDDEYDSDGSQAPQKGPRGRAAQPETKNQARGGQDDVEEELVLEAGQRLEKGNGFERVVQDPSLVAQDSDEEDSDEDDETDEDEDEEEDENEEEELNEHALEQATVHLGDNVVVEPILIDFPQMVSVDHPNAEYYFDRDVECVRRFFRKRFRYHSDEYPKFRDVVPLPGQASAPKAEAGEAAAAGGDSSEPSADGPRLDLLARASGYGANSKQEQELEGYMAQLRLQAIGELEQVQFRTSKDDEDDENDDEEDDDEEGSQDSDADSDGASGQEDGEGSDAGEARRRRPKKAPAARVSRGAAKKAAADGDDRLLAQIVASDRARAARKAEKHNGRRAQAGKAGRAHAGGKAKTSKSRLVKDSAVF</sequence>
<dbReference type="InterPro" id="IPR000687">
    <property type="entry name" value="RIO_kinase"/>
</dbReference>
<name>A0A061H6M5_9BASI</name>